<evidence type="ECO:0000313" key="2">
    <source>
        <dbReference type="EMBL" id="QHT29670.1"/>
    </source>
</evidence>
<protein>
    <recommendedName>
        <fullName evidence="3">Cupin-like domain-containing protein</fullName>
    </recommendedName>
</protein>
<feature type="compositionally biased region" description="Polar residues" evidence="1">
    <location>
        <begin position="305"/>
        <end position="315"/>
    </location>
</feature>
<dbReference type="SUPFAM" id="SSF51197">
    <property type="entry name" value="Clavaminate synthase-like"/>
    <property type="match status" value="1"/>
</dbReference>
<name>A0A6C0EMW1_9ZZZZ</name>
<dbReference type="AlphaFoldDB" id="A0A6C0EMW1"/>
<accession>A0A6C0EMW1</accession>
<dbReference type="Gene3D" id="2.60.120.650">
    <property type="entry name" value="Cupin"/>
    <property type="match status" value="1"/>
</dbReference>
<sequence length="353" mass="40224">MVEWLLFFLVVFVYIHLVQQYKCSEEPDVFEMDYIDNANLQESCQLLQPVVFAAAGSLPLPPDLDDMVAEVGPNPMTLEMFDPTSVKYGVSVPYAVAWEILGATATANDRPSHPHYSERNASLLAAAPEFREKLRELDAYLRPPLTVYSRLDLAMGAQDAYTPFRYHLHTRKFLVVSTGKITVKMAPWKKNARYLHEVRDYDVGEYRSNMNVWDPKEHHRRDHAKVEFVEFDVDVGHVVYIPAYWGYSVYYQSPRTVFVEYDYRTWSNCLAFLGEMGRTWLQQQRIHQIWFPTTAPSKKKMAADAQTSAVTTATTDSKEGSDTHQSLSSVTPESPPSVVIPEPDLTPATATEP</sequence>
<reference evidence="2" key="1">
    <citation type="journal article" date="2020" name="Nature">
        <title>Giant virus diversity and host interactions through global metagenomics.</title>
        <authorList>
            <person name="Schulz F."/>
            <person name="Roux S."/>
            <person name="Paez-Espino D."/>
            <person name="Jungbluth S."/>
            <person name="Walsh D.A."/>
            <person name="Denef V.J."/>
            <person name="McMahon K.D."/>
            <person name="Konstantinidis K.T."/>
            <person name="Eloe-Fadrosh E.A."/>
            <person name="Kyrpides N.C."/>
            <person name="Woyke T."/>
        </authorList>
    </citation>
    <scope>NUCLEOTIDE SEQUENCE</scope>
    <source>
        <strain evidence="2">GVMAG-M-3300009068-24</strain>
    </source>
</reference>
<evidence type="ECO:0008006" key="3">
    <source>
        <dbReference type="Google" id="ProtNLM"/>
    </source>
</evidence>
<dbReference type="EMBL" id="MN738881">
    <property type="protein sequence ID" value="QHT29670.1"/>
    <property type="molecule type" value="Genomic_DNA"/>
</dbReference>
<proteinExistence type="predicted"/>
<evidence type="ECO:0000256" key="1">
    <source>
        <dbReference type="SAM" id="MobiDB-lite"/>
    </source>
</evidence>
<feature type="compositionally biased region" description="Low complexity" evidence="1">
    <location>
        <begin position="326"/>
        <end position="343"/>
    </location>
</feature>
<feature type="region of interest" description="Disordered" evidence="1">
    <location>
        <begin position="301"/>
        <end position="353"/>
    </location>
</feature>
<organism evidence="2">
    <name type="scientific">viral metagenome</name>
    <dbReference type="NCBI Taxonomy" id="1070528"/>
    <lineage>
        <taxon>unclassified sequences</taxon>
        <taxon>metagenomes</taxon>
        <taxon>organismal metagenomes</taxon>
    </lineage>
</organism>